<gene>
    <name evidence="2" type="ORF">AAE3_LOCUS4890</name>
</gene>
<evidence type="ECO:0000313" key="3">
    <source>
        <dbReference type="Proteomes" id="UP000467700"/>
    </source>
</evidence>
<sequence>MSGITFFVTCEAPKTRGCLLVSPSVKIGIDPCGWCGQDPDVAGCKTSLIRTEKDSLSVESNCLYFYSKMRYSDAANFSESSPCNNVPLHCPLCPREMNGQHTTFWKYNFTHHITTYHLTDSGQFPPFPREFRINTHISMDEEQQIGIHRVATEKYRTDNAIPNSDGLMEPENYGHEDSDSEADEAQRKRAASCVSQSSVEPVQKPIPIQKPTFTCTCTIAFTSSHQWRCYLVERSHVDVMYLPFLVRDPVTSGGTCRGRLVSRIFLPNTA</sequence>
<protein>
    <submittedName>
        <fullName evidence="2">Uncharacterized protein</fullName>
    </submittedName>
</protein>
<dbReference type="Proteomes" id="UP000467700">
    <property type="component" value="Unassembled WGS sequence"/>
</dbReference>
<accession>A0A8S0WHU6</accession>
<comment type="caution">
    <text evidence="2">The sequence shown here is derived from an EMBL/GenBank/DDBJ whole genome shotgun (WGS) entry which is preliminary data.</text>
</comment>
<dbReference type="AlphaFoldDB" id="A0A8S0WHU6"/>
<reference evidence="2 3" key="1">
    <citation type="submission" date="2020-01" db="EMBL/GenBank/DDBJ databases">
        <authorList>
            <person name="Gupta K D."/>
        </authorList>
    </citation>
    <scope>NUCLEOTIDE SEQUENCE [LARGE SCALE GENOMIC DNA]</scope>
</reference>
<proteinExistence type="predicted"/>
<name>A0A8S0WHU6_CYCAE</name>
<keyword evidence="3" id="KW-1185">Reference proteome</keyword>
<dbReference type="EMBL" id="CACVBS010000036">
    <property type="protein sequence ID" value="CAA7262603.1"/>
    <property type="molecule type" value="Genomic_DNA"/>
</dbReference>
<evidence type="ECO:0000313" key="2">
    <source>
        <dbReference type="EMBL" id="CAA7262603.1"/>
    </source>
</evidence>
<feature type="region of interest" description="Disordered" evidence="1">
    <location>
        <begin position="158"/>
        <end position="196"/>
    </location>
</feature>
<dbReference type="OrthoDB" id="2953545at2759"/>
<organism evidence="2 3">
    <name type="scientific">Cyclocybe aegerita</name>
    <name type="common">Black poplar mushroom</name>
    <name type="synonym">Agrocybe aegerita</name>
    <dbReference type="NCBI Taxonomy" id="1973307"/>
    <lineage>
        <taxon>Eukaryota</taxon>
        <taxon>Fungi</taxon>
        <taxon>Dikarya</taxon>
        <taxon>Basidiomycota</taxon>
        <taxon>Agaricomycotina</taxon>
        <taxon>Agaricomycetes</taxon>
        <taxon>Agaricomycetidae</taxon>
        <taxon>Agaricales</taxon>
        <taxon>Agaricineae</taxon>
        <taxon>Bolbitiaceae</taxon>
        <taxon>Cyclocybe</taxon>
    </lineage>
</organism>
<evidence type="ECO:0000256" key="1">
    <source>
        <dbReference type="SAM" id="MobiDB-lite"/>
    </source>
</evidence>